<dbReference type="RefSeq" id="WP_091831017.1">
    <property type="nucleotide sequence ID" value="NZ_FNZK01000007.1"/>
</dbReference>
<evidence type="ECO:0000256" key="1">
    <source>
        <dbReference type="ARBA" id="ARBA00001933"/>
    </source>
</evidence>
<dbReference type="InterPro" id="IPR001926">
    <property type="entry name" value="TrpB-like_PALP"/>
</dbReference>
<dbReference type="InterPro" id="IPR019871">
    <property type="entry name" value="DiNH2propionate_NH3-lyase_sub"/>
</dbReference>
<evidence type="ECO:0000313" key="4">
    <source>
        <dbReference type="EMBL" id="SEJ43685.1"/>
    </source>
</evidence>
<dbReference type="GO" id="GO:0030170">
    <property type="term" value="F:pyridoxal phosphate binding"/>
    <property type="evidence" value="ECO:0007669"/>
    <property type="project" value="InterPro"/>
</dbReference>
<evidence type="ECO:0000259" key="3">
    <source>
        <dbReference type="Pfam" id="PF00291"/>
    </source>
</evidence>
<dbReference type="CDD" id="cd00640">
    <property type="entry name" value="Trp-synth-beta_II"/>
    <property type="match status" value="1"/>
</dbReference>
<dbReference type="NCBIfam" id="TIGR03528">
    <property type="entry name" value="2_3_DAP_am_ly"/>
    <property type="match status" value="1"/>
</dbReference>
<dbReference type="EMBL" id="FNZK01000007">
    <property type="protein sequence ID" value="SEJ43685.1"/>
    <property type="molecule type" value="Genomic_DNA"/>
</dbReference>
<dbReference type="STRING" id="84035.SAMN05660742_107148"/>
<dbReference type="PANTHER" id="PTHR42937:SF1">
    <property type="entry name" value="DIAMINOPROPIONATE AMMONIA-LYASE"/>
    <property type="match status" value="1"/>
</dbReference>
<dbReference type="Proteomes" id="UP000199662">
    <property type="component" value="Unassembled WGS sequence"/>
</dbReference>
<comment type="cofactor">
    <cofactor evidence="1">
        <name>pyridoxal 5'-phosphate</name>
        <dbReference type="ChEBI" id="CHEBI:597326"/>
    </cofactor>
</comment>
<dbReference type="InterPro" id="IPR010081">
    <property type="entry name" value="DiNH2opropionate_NH3_lyase"/>
</dbReference>
<dbReference type="PANTHER" id="PTHR42937">
    <property type="match status" value="1"/>
</dbReference>
<dbReference type="NCBIfam" id="TIGR01747">
    <property type="entry name" value="diampropi_NH3ly"/>
    <property type="match status" value="1"/>
</dbReference>
<dbReference type="Gene3D" id="3.40.50.1100">
    <property type="match status" value="3"/>
</dbReference>
<feature type="domain" description="Tryptophan synthase beta chain-like PALP" evidence="3">
    <location>
        <begin position="39"/>
        <end position="360"/>
    </location>
</feature>
<evidence type="ECO:0000256" key="2">
    <source>
        <dbReference type="ARBA" id="ARBA00022898"/>
    </source>
</evidence>
<keyword evidence="5" id="KW-1185">Reference proteome</keyword>
<reference evidence="4 5" key="1">
    <citation type="submission" date="2016-10" db="EMBL/GenBank/DDBJ databases">
        <authorList>
            <person name="de Groot N.N."/>
        </authorList>
    </citation>
    <scope>NUCLEOTIDE SEQUENCE [LARGE SCALE GENOMIC DNA]</scope>
    <source>
        <strain evidence="4 5">DSM 2179</strain>
    </source>
</reference>
<keyword evidence="2" id="KW-0663">Pyridoxal phosphate</keyword>
<dbReference type="AlphaFoldDB" id="A0A1H6Z406"/>
<organism evidence="4 5">
    <name type="scientific">Propionispira arboris</name>
    <dbReference type="NCBI Taxonomy" id="84035"/>
    <lineage>
        <taxon>Bacteria</taxon>
        <taxon>Bacillati</taxon>
        <taxon>Bacillota</taxon>
        <taxon>Negativicutes</taxon>
        <taxon>Selenomonadales</taxon>
        <taxon>Selenomonadaceae</taxon>
        <taxon>Propionispira</taxon>
    </lineage>
</organism>
<sequence>MKEILWTANSMKKPQGVSTSFLSAATVKTVQNFHASFPEYKPTPLRNLSNLANKLGVGGIFVKDESYRFGLNAFKVLGASFAIAKYLAKRLDMDIQDLDFALLRSPAIKKRLGEITFVTATDGNHGRGVAWAARQLQQKAVIYMPKGSSKIRLENIQAEGATASITDLNYDDAVRLAAAKADEFGWVIIQDTDWDGYKDIPEWIMQGYGTIAAEALAQMQQYKAVKPTHIFLQAGVGSFAGSIAGYFSDYFGQDKPKISVVEPDLAACIYQSARAADESARIVTGDMATIMAGLACGQPNETGWSILRDNGELFFSCPDEVTAHGMRVLGNPIGEDNRIISGESGAVTMGLLSLLLTDPKLQAAKAQLGLDETSQILLISTEGDTDPDAYRKIVWDGLYANAL</sequence>
<name>A0A1H6Z406_9FIRM</name>
<gene>
    <name evidence="4" type="ORF">SAMN05660742_107148</name>
</gene>
<accession>A0A1H6Z406</accession>
<dbReference type="GO" id="GO:0008838">
    <property type="term" value="F:diaminopropionate ammonia-lyase activity"/>
    <property type="evidence" value="ECO:0007669"/>
    <property type="project" value="InterPro"/>
</dbReference>
<dbReference type="Pfam" id="PF00291">
    <property type="entry name" value="PALP"/>
    <property type="match status" value="1"/>
</dbReference>
<proteinExistence type="predicted"/>
<keyword evidence="4" id="KW-0456">Lyase</keyword>
<dbReference type="SUPFAM" id="SSF53686">
    <property type="entry name" value="Tryptophan synthase beta subunit-like PLP-dependent enzymes"/>
    <property type="match status" value="1"/>
</dbReference>
<dbReference type="GO" id="GO:1901605">
    <property type="term" value="P:alpha-amino acid metabolic process"/>
    <property type="evidence" value="ECO:0007669"/>
    <property type="project" value="UniProtKB-ARBA"/>
</dbReference>
<dbReference type="NCBIfam" id="NF006058">
    <property type="entry name" value="PRK08206.1"/>
    <property type="match status" value="1"/>
</dbReference>
<dbReference type="InterPro" id="IPR036052">
    <property type="entry name" value="TrpB-like_PALP_sf"/>
</dbReference>
<evidence type="ECO:0000313" key="5">
    <source>
        <dbReference type="Proteomes" id="UP000199662"/>
    </source>
</evidence>
<protein>
    <submittedName>
        <fullName evidence="4">Diaminopropionate ammonia-lyase</fullName>
    </submittedName>
</protein>